<evidence type="ECO:0000313" key="2">
    <source>
        <dbReference type="EMBL" id="MDV7136874.1"/>
    </source>
</evidence>
<protein>
    <submittedName>
        <fullName evidence="2">DUF2637 domain-containing protein</fullName>
    </submittedName>
</protein>
<dbReference type="RefSeq" id="WP_317714818.1">
    <property type="nucleotide sequence ID" value="NZ_JAWLUM010000006.1"/>
</dbReference>
<sequence length="244" mass="26571">MAVVTAIAVTALLALGSFILSFSALWDIATEIWPQRELSWIAPVIVDGTILQATISLVAAADDESRRSRQFFWFLLTTAAAISIAGNALHAYISETARLDPMVAVIGGTIPPAFLLLSTHGLVLLLRLRPEHAAPSVQEVEDHLATLQEIAPARHPDPVDARTVGDFVEPARRLREVTNATTEPSTIAHILWLNHSQPHQTRRALAKAVNVHHGTVSRILDAWGEHREDIDGADQEPARQPAMA</sequence>
<dbReference type="Proteomes" id="UP001185792">
    <property type="component" value="Unassembled WGS sequence"/>
</dbReference>
<keyword evidence="1" id="KW-0472">Membrane</keyword>
<accession>A0ABU4F1T5</accession>
<name>A0ABU4F1T5_WILMA</name>
<gene>
    <name evidence="2" type="ORF">R4198_24555</name>
</gene>
<proteinExistence type="predicted"/>
<keyword evidence="1" id="KW-1133">Transmembrane helix</keyword>
<evidence type="ECO:0000256" key="1">
    <source>
        <dbReference type="SAM" id="Phobius"/>
    </source>
</evidence>
<keyword evidence="1" id="KW-0812">Transmembrane</keyword>
<organism evidence="2 3">
    <name type="scientific">Williamsia marianensis</name>
    <dbReference type="NCBI Taxonomy" id="85044"/>
    <lineage>
        <taxon>Bacteria</taxon>
        <taxon>Bacillati</taxon>
        <taxon>Actinomycetota</taxon>
        <taxon>Actinomycetes</taxon>
        <taxon>Mycobacteriales</taxon>
        <taxon>Nocardiaceae</taxon>
        <taxon>Williamsia</taxon>
    </lineage>
</organism>
<feature type="transmembrane region" description="Helical" evidence="1">
    <location>
        <begin position="71"/>
        <end position="93"/>
    </location>
</feature>
<dbReference type="InterPro" id="IPR021235">
    <property type="entry name" value="DUF2637"/>
</dbReference>
<comment type="caution">
    <text evidence="2">The sequence shown here is derived from an EMBL/GenBank/DDBJ whole genome shotgun (WGS) entry which is preliminary data.</text>
</comment>
<reference evidence="2 3" key="1">
    <citation type="submission" date="2023-10" db="EMBL/GenBank/DDBJ databases">
        <title>Development of a sustainable strategy for remediation of hydrocarbon-contaminated territories based on the waste exchange concept.</title>
        <authorList>
            <person name="Krivoruchko A."/>
        </authorList>
    </citation>
    <scope>NUCLEOTIDE SEQUENCE [LARGE SCALE GENOMIC DNA]</scope>
    <source>
        <strain evidence="2 3">IEGM 1236</strain>
    </source>
</reference>
<feature type="transmembrane region" description="Helical" evidence="1">
    <location>
        <begin position="105"/>
        <end position="126"/>
    </location>
</feature>
<keyword evidence="3" id="KW-1185">Reference proteome</keyword>
<evidence type="ECO:0000313" key="3">
    <source>
        <dbReference type="Proteomes" id="UP001185792"/>
    </source>
</evidence>
<dbReference type="EMBL" id="JAWLUM010000006">
    <property type="protein sequence ID" value="MDV7136874.1"/>
    <property type="molecule type" value="Genomic_DNA"/>
</dbReference>
<dbReference type="Pfam" id="PF10935">
    <property type="entry name" value="DUF2637"/>
    <property type="match status" value="1"/>
</dbReference>